<reference evidence="2 3" key="1">
    <citation type="submission" date="2019-02" db="EMBL/GenBank/DDBJ databases">
        <title>Deep-cultivation of Planctomycetes and their phenomic and genomic characterization uncovers novel biology.</title>
        <authorList>
            <person name="Wiegand S."/>
            <person name="Jogler M."/>
            <person name="Boedeker C."/>
            <person name="Pinto D."/>
            <person name="Vollmers J."/>
            <person name="Rivas-Marin E."/>
            <person name="Kohn T."/>
            <person name="Peeters S.H."/>
            <person name="Heuer A."/>
            <person name="Rast P."/>
            <person name="Oberbeckmann S."/>
            <person name="Bunk B."/>
            <person name="Jeske O."/>
            <person name="Meyerdierks A."/>
            <person name="Storesund J.E."/>
            <person name="Kallscheuer N."/>
            <person name="Luecker S."/>
            <person name="Lage O.M."/>
            <person name="Pohl T."/>
            <person name="Merkel B.J."/>
            <person name="Hornburger P."/>
            <person name="Mueller R.-W."/>
            <person name="Bruemmer F."/>
            <person name="Labrenz M."/>
            <person name="Spormann A.M."/>
            <person name="Op Den Camp H."/>
            <person name="Overmann J."/>
            <person name="Amann R."/>
            <person name="Jetten M.S.M."/>
            <person name="Mascher T."/>
            <person name="Medema M.H."/>
            <person name="Devos D.P."/>
            <person name="Kaster A.-K."/>
            <person name="Ovreas L."/>
            <person name="Rohde M."/>
            <person name="Galperin M.Y."/>
            <person name="Jogler C."/>
        </authorList>
    </citation>
    <scope>NUCLEOTIDE SEQUENCE [LARGE SCALE GENOMIC DNA]</scope>
    <source>
        <strain evidence="2 3">Pla52n</strain>
    </source>
</reference>
<comment type="caution">
    <text evidence="2">The sequence shown here is derived from an EMBL/GenBank/DDBJ whole genome shotgun (WGS) entry which is preliminary data.</text>
</comment>
<keyword evidence="3" id="KW-1185">Reference proteome</keyword>
<name>A0A5C6BAD3_9BACT</name>
<evidence type="ECO:0000313" key="3">
    <source>
        <dbReference type="Proteomes" id="UP000320176"/>
    </source>
</evidence>
<dbReference type="Proteomes" id="UP000320176">
    <property type="component" value="Unassembled WGS sequence"/>
</dbReference>
<evidence type="ECO:0000313" key="2">
    <source>
        <dbReference type="EMBL" id="TWU07464.1"/>
    </source>
</evidence>
<dbReference type="EMBL" id="SJPN01000001">
    <property type="protein sequence ID" value="TWU07464.1"/>
    <property type="molecule type" value="Genomic_DNA"/>
</dbReference>
<sequence length="134" mass="14357">MPGSHHFSILVPIQLNDRVNSVWILMIAIALRWGRVAHTLAACMGAHGIRPRSVVGSAMVGSAMVGSGVLSLLISERELGTVDRTARALMSKSTIHPTAGRTNGHVNCVEWSLRPPERGQIDDHHRTHGDAGTG</sequence>
<dbReference type="AlphaFoldDB" id="A0A5C6BAD3"/>
<feature type="region of interest" description="Disordered" evidence="1">
    <location>
        <begin position="115"/>
        <end position="134"/>
    </location>
</feature>
<evidence type="ECO:0000256" key="1">
    <source>
        <dbReference type="SAM" id="MobiDB-lite"/>
    </source>
</evidence>
<proteinExistence type="predicted"/>
<protein>
    <submittedName>
        <fullName evidence="2">Uncharacterized protein</fullName>
    </submittedName>
</protein>
<gene>
    <name evidence="2" type="ORF">Pla52n_00370</name>
</gene>
<organism evidence="2 3">
    <name type="scientific">Stieleria varia</name>
    <dbReference type="NCBI Taxonomy" id="2528005"/>
    <lineage>
        <taxon>Bacteria</taxon>
        <taxon>Pseudomonadati</taxon>
        <taxon>Planctomycetota</taxon>
        <taxon>Planctomycetia</taxon>
        <taxon>Pirellulales</taxon>
        <taxon>Pirellulaceae</taxon>
        <taxon>Stieleria</taxon>
    </lineage>
</organism>
<accession>A0A5C6BAD3</accession>